<dbReference type="Proteomes" id="UP000005388">
    <property type="component" value="Unassembled WGS sequence"/>
</dbReference>
<dbReference type="EMBL" id="AEUZ02000001">
    <property type="protein sequence ID" value="EHJ55785.1"/>
    <property type="molecule type" value="Genomic_DNA"/>
</dbReference>
<dbReference type="eggNOG" id="COG1390">
    <property type="taxonomic scope" value="Bacteria"/>
</dbReference>
<comment type="caution">
    <text evidence="1">The sequence shown here is derived from an EMBL/GenBank/DDBJ whole genome shotgun (WGS) entry which is preliminary data.</text>
</comment>
<dbReference type="EC" id="3.6.3.14" evidence="1"/>
<proteinExistence type="predicted"/>
<evidence type="ECO:0000313" key="2">
    <source>
        <dbReference type="Proteomes" id="UP000005388"/>
    </source>
</evidence>
<sequence>MSDINQLKSAVLEQAHQEGKYRLEMARKKVNQQFREDKKRILTDSDSETSRQLKELNQKFQVESQQIKNQERQSTLVTKQTVLKELFQAALEKMEAFDVEEELYFLNLILKKYQDQDILVSLGEITSQKFSSQALAELIKQYPNASFNEKSIDKEAGFMISIGQVDQNYLYSNLVNSIFKEESSRIANAIFKEN</sequence>
<dbReference type="GO" id="GO:0016787">
    <property type="term" value="F:hydrolase activity"/>
    <property type="evidence" value="ECO:0007669"/>
    <property type="project" value="UniProtKB-KW"/>
</dbReference>
<keyword evidence="1" id="KW-0378">Hydrolase</keyword>
<dbReference type="RefSeq" id="WP_006738574.1">
    <property type="nucleotide sequence ID" value="NZ_AEUZ02000001.1"/>
</dbReference>
<dbReference type="AlphaFoldDB" id="G5KHA6"/>
<accession>G5KHA6</accession>
<reference evidence="1 2" key="1">
    <citation type="journal article" date="2014" name="Int. J. Syst. Evol. Microbiol.">
        <title>Phylogenomics and the dynamic genome evolution of the genus Streptococcus.</title>
        <authorList>
            <consortium name="The Broad Institute Genome Sequencing Platform"/>
            <person name="Richards V.P."/>
            <person name="Palmer S.R."/>
            <person name="Pavinski Bitar P.D."/>
            <person name="Qin X."/>
            <person name="Weinstock G.M."/>
            <person name="Highlander S.K."/>
            <person name="Town C.D."/>
            <person name="Burne R.A."/>
            <person name="Stanhope M.J."/>
        </authorList>
    </citation>
    <scope>NUCLEOTIDE SEQUENCE [LARGE SCALE GENOMIC DNA]</scope>
    <source>
        <strain evidence="1 2">2285-97</strain>
    </source>
</reference>
<gene>
    <name evidence="1" type="primary">ntpE</name>
    <name evidence="1" type="ORF">STRUR_0199</name>
</gene>
<evidence type="ECO:0000313" key="1">
    <source>
        <dbReference type="EMBL" id="EHJ55785.1"/>
    </source>
</evidence>
<name>G5KHA6_9STRE</name>
<keyword evidence="2" id="KW-1185">Reference proteome</keyword>
<organism evidence="1 2">
    <name type="scientific">Streptococcus urinalis 2285-97</name>
    <dbReference type="NCBI Taxonomy" id="764291"/>
    <lineage>
        <taxon>Bacteria</taxon>
        <taxon>Bacillati</taxon>
        <taxon>Bacillota</taxon>
        <taxon>Bacilli</taxon>
        <taxon>Lactobacillales</taxon>
        <taxon>Streptococcaceae</taxon>
        <taxon>Streptococcus</taxon>
    </lineage>
</organism>
<protein>
    <submittedName>
        <fullName evidence="1">V-type sodium ATP synthase, subunit E</fullName>
        <ecNumber evidence="1">3.6.3.14</ecNumber>
    </submittedName>
</protein>
<dbReference type="STRING" id="764291.STRUR_0199"/>